<gene>
    <name evidence="4" type="ORF">N7509_000857</name>
</gene>
<feature type="repeat" description="ANK" evidence="3">
    <location>
        <begin position="268"/>
        <end position="300"/>
    </location>
</feature>
<dbReference type="PANTHER" id="PTHR24141">
    <property type="entry name" value="2-5A-DEPENDENT RIBONUCLEASE"/>
    <property type="match status" value="1"/>
</dbReference>
<evidence type="ECO:0000313" key="5">
    <source>
        <dbReference type="Proteomes" id="UP001147747"/>
    </source>
</evidence>
<accession>A0A9X0BEK1</accession>
<dbReference type="PROSITE" id="PS50297">
    <property type="entry name" value="ANK_REP_REGION"/>
    <property type="match status" value="2"/>
</dbReference>
<feature type="repeat" description="ANK" evidence="3">
    <location>
        <begin position="301"/>
        <end position="333"/>
    </location>
</feature>
<dbReference type="Pfam" id="PF00023">
    <property type="entry name" value="Ank"/>
    <property type="match status" value="2"/>
</dbReference>
<dbReference type="PROSITE" id="PS50088">
    <property type="entry name" value="ANK_REPEAT"/>
    <property type="match status" value="2"/>
</dbReference>
<evidence type="ECO:0000313" key="4">
    <source>
        <dbReference type="EMBL" id="KAJ5414230.1"/>
    </source>
</evidence>
<dbReference type="CDD" id="cd09917">
    <property type="entry name" value="F-box_SF"/>
    <property type="match status" value="1"/>
</dbReference>
<sequence length="392" mass="43071">MDRLPSEILLAIATNLDASWDINALAQANHRFFNTLNNHLYRHDALFNGMNSLCWAAQRGVVATAQFSINASRGIDDDDCEPLFNLNYALYEAVMNRHIDVISCIIKVEGADPNIRSDFRPLPAMCIAAREGYTEIIKVLLLAKDTHPNPKDSFTPSPLSLAAYRGFVDIVELLLDVTGIDADCRDSNNRTPLFYAVLSDSPSPEVVSCFLGRSDLTIDVNVEDRSGDRHTRNTGRTPLIVASQFKSAAIANLLLDVPGIDVNHSDQSGKTALHFAAELGREDIVRALLQHHADPDPKDNENETPLFLAAKNGSVPVVKMLQEAGADPNHICDNRAHALGAARTEGHGEVAQVLRDFGRLDLNSLGPVPRNWNASRGKMWIERAQKNSDDLP</sequence>
<organism evidence="4 5">
    <name type="scientific">Penicillium cosmopolitanum</name>
    <dbReference type="NCBI Taxonomy" id="1131564"/>
    <lineage>
        <taxon>Eukaryota</taxon>
        <taxon>Fungi</taxon>
        <taxon>Dikarya</taxon>
        <taxon>Ascomycota</taxon>
        <taxon>Pezizomycotina</taxon>
        <taxon>Eurotiomycetes</taxon>
        <taxon>Eurotiomycetidae</taxon>
        <taxon>Eurotiales</taxon>
        <taxon>Aspergillaceae</taxon>
        <taxon>Penicillium</taxon>
    </lineage>
</organism>
<dbReference type="PANTHER" id="PTHR24141:SF1">
    <property type="entry name" value="2-5A-DEPENDENT RIBONUCLEASE"/>
    <property type="match status" value="1"/>
</dbReference>
<dbReference type="PRINTS" id="PR01415">
    <property type="entry name" value="ANKYRIN"/>
</dbReference>
<dbReference type="OrthoDB" id="1577640at2759"/>
<dbReference type="RefSeq" id="XP_056494076.1">
    <property type="nucleotide sequence ID" value="XM_056625494.1"/>
</dbReference>
<dbReference type="Gene3D" id="1.25.40.20">
    <property type="entry name" value="Ankyrin repeat-containing domain"/>
    <property type="match status" value="3"/>
</dbReference>
<dbReference type="EMBL" id="JAPZBU010000003">
    <property type="protein sequence ID" value="KAJ5414230.1"/>
    <property type="molecule type" value="Genomic_DNA"/>
</dbReference>
<dbReference type="SUPFAM" id="SSF48403">
    <property type="entry name" value="Ankyrin repeat"/>
    <property type="match status" value="1"/>
</dbReference>
<dbReference type="GO" id="GO:0003723">
    <property type="term" value="F:RNA binding"/>
    <property type="evidence" value="ECO:0007669"/>
    <property type="project" value="TreeGrafter"/>
</dbReference>
<reference evidence="4" key="2">
    <citation type="journal article" date="2023" name="IMA Fungus">
        <title>Comparative genomic study of the Penicillium genus elucidates a diverse pangenome and 15 lateral gene transfer events.</title>
        <authorList>
            <person name="Petersen C."/>
            <person name="Sorensen T."/>
            <person name="Nielsen M.R."/>
            <person name="Sondergaard T.E."/>
            <person name="Sorensen J.L."/>
            <person name="Fitzpatrick D.A."/>
            <person name="Frisvad J.C."/>
            <person name="Nielsen K.L."/>
        </authorList>
    </citation>
    <scope>NUCLEOTIDE SEQUENCE</scope>
    <source>
        <strain evidence="4">IBT 29677</strain>
    </source>
</reference>
<keyword evidence="2 3" id="KW-0040">ANK repeat</keyword>
<dbReference type="GO" id="GO:0006396">
    <property type="term" value="P:RNA processing"/>
    <property type="evidence" value="ECO:0007669"/>
    <property type="project" value="TreeGrafter"/>
</dbReference>
<comment type="caution">
    <text evidence="4">The sequence shown here is derived from an EMBL/GenBank/DDBJ whole genome shotgun (WGS) entry which is preliminary data.</text>
</comment>
<evidence type="ECO:0000256" key="1">
    <source>
        <dbReference type="ARBA" id="ARBA00022737"/>
    </source>
</evidence>
<evidence type="ECO:0000256" key="2">
    <source>
        <dbReference type="ARBA" id="ARBA00023043"/>
    </source>
</evidence>
<dbReference type="GeneID" id="81364474"/>
<proteinExistence type="predicted"/>
<dbReference type="AlphaFoldDB" id="A0A9X0BEK1"/>
<reference evidence="4" key="1">
    <citation type="submission" date="2022-12" db="EMBL/GenBank/DDBJ databases">
        <authorList>
            <person name="Petersen C."/>
        </authorList>
    </citation>
    <scope>NUCLEOTIDE SEQUENCE</scope>
    <source>
        <strain evidence="4">IBT 29677</strain>
    </source>
</reference>
<dbReference type="Proteomes" id="UP001147747">
    <property type="component" value="Unassembled WGS sequence"/>
</dbReference>
<dbReference type="GO" id="GO:0004540">
    <property type="term" value="F:RNA nuclease activity"/>
    <property type="evidence" value="ECO:0007669"/>
    <property type="project" value="TreeGrafter"/>
</dbReference>
<name>A0A9X0BEK1_9EURO</name>
<dbReference type="SMART" id="SM00248">
    <property type="entry name" value="ANK"/>
    <property type="match status" value="9"/>
</dbReference>
<dbReference type="Pfam" id="PF12796">
    <property type="entry name" value="Ank_2"/>
    <property type="match status" value="2"/>
</dbReference>
<dbReference type="InterPro" id="IPR002110">
    <property type="entry name" value="Ankyrin_rpt"/>
</dbReference>
<dbReference type="InterPro" id="IPR036770">
    <property type="entry name" value="Ankyrin_rpt-contain_sf"/>
</dbReference>
<evidence type="ECO:0000256" key="3">
    <source>
        <dbReference type="PROSITE-ProRule" id="PRU00023"/>
    </source>
</evidence>
<keyword evidence="1" id="KW-0677">Repeat</keyword>
<keyword evidence="5" id="KW-1185">Reference proteome</keyword>
<protein>
    <submittedName>
        <fullName evidence="4">Ankyrin repeat-containing domain protein</fullName>
    </submittedName>
</protein>